<protein>
    <submittedName>
        <fullName evidence="8">Cytochrome c-type biogenesis protein</fullName>
    </submittedName>
</protein>
<evidence type="ECO:0000313" key="8">
    <source>
        <dbReference type="EMBL" id="NYG37064.1"/>
    </source>
</evidence>
<dbReference type="GO" id="GO:0016020">
    <property type="term" value="C:membrane"/>
    <property type="evidence" value="ECO:0007669"/>
    <property type="project" value="UniProtKB-SubCell"/>
</dbReference>
<feature type="domain" description="Cytochrome C biogenesis protein transmembrane" evidence="7">
    <location>
        <begin position="19"/>
        <end position="223"/>
    </location>
</feature>
<evidence type="ECO:0000256" key="6">
    <source>
        <dbReference type="SAM" id="Phobius"/>
    </source>
</evidence>
<sequence length="247" mass="25771">MITALPDTVADGALPLAAVIAALAGLVSFATPCVLPLVPGYLGYVTGLSETSLEERSKGRMVLGTLLFIAGFSAVFIIASMFVASIGMVLIEQRQLLLRIGGALVIVMALVFLGMGSQRTLRLPVKPATGLAGAPVLGAIFGLGWAPCVGPTLGAVLALSLTEDSLGRAVVLAIAYCVGLGLPFLLIAAAYERWAPVSSWLSRHQRGIQIFGGALLLVVGLLLVTGAWDNLTAWLQRHLINDFKVII</sequence>
<reference evidence="8 9" key="1">
    <citation type="submission" date="2020-07" db="EMBL/GenBank/DDBJ databases">
        <title>Sequencing the genomes of 1000 actinobacteria strains.</title>
        <authorList>
            <person name="Klenk H.-P."/>
        </authorList>
    </citation>
    <scope>NUCLEOTIDE SEQUENCE [LARGE SCALE GENOMIC DNA]</scope>
    <source>
        <strain evidence="8 9">DSM 24723</strain>
    </source>
</reference>
<comment type="caution">
    <text evidence="8">The sequence shown here is derived from an EMBL/GenBank/DDBJ whole genome shotgun (WGS) entry which is preliminary data.</text>
</comment>
<comment type="similarity">
    <text evidence="2">Belongs to the DsbD family.</text>
</comment>
<evidence type="ECO:0000256" key="3">
    <source>
        <dbReference type="ARBA" id="ARBA00022692"/>
    </source>
</evidence>
<comment type="subcellular location">
    <subcellularLocation>
        <location evidence="1">Membrane</location>
        <topology evidence="1">Multi-pass membrane protein</topology>
    </subcellularLocation>
</comment>
<dbReference type="EMBL" id="JACBZX010000001">
    <property type="protein sequence ID" value="NYG37064.1"/>
    <property type="molecule type" value="Genomic_DNA"/>
</dbReference>
<evidence type="ECO:0000256" key="5">
    <source>
        <dbReference type="ARBA" id="ARBA00023136"/>
    </source>
</evidence>
<feature type="transmembrane region" description="Helical" evidence="6">
    <location>
        <begin position="12"/>
        <end position="45"/>
    </location>
</feature>
<organism evidence="8 9">
    <name type="scientific">Janibacter alkaliphilus</name>
    <dbReference type="NCBI Taxonomy" id="1069963"/>
    <lineage>
        <taxon>Bacteria</taxon>
        <taxon>Bacillati</taxon>
        <taxon>Actinomycetota</taxon>
        <taxon>Actinomycetes</taxon>
        <taxon>Micrococcales</taxon>
        <taxon>Intrasporangiaceae</taxon>
        <taxon>Janibacter</taxon>
    </lineage>
</organism>
<proteinExistence type="inferred from homology"/>
<dbReference type="Pfam" id="PF02683">
    <property type="entry name" value="DsbD_TM"/>
    <property type="match status" value="1"/>
</dbReference>
<dbReference type="RefSeq" id="WP_179462491.1">
    <property type="nucleotide sequence ID" value="NZ_JACBZX010000001.1"/>
</dbReference>
<dbReference type="InterPro" id="IPR003834">
    <property type="entry name" value="Cyt_c_assmbl_TM_dom"/>
</dbReference>
<evidence type="ECO:0000256" key="1">
    <source>
        <dbReference type="ARBA" id="ARBA00004141"/>
    </source>
</evidence>
<name>A0A852X9P6_9MICO</name>
<dbReference type="AlphaFoldDB" id="A0A852X9P6"/>
<keyword evidence="3 6" id="KW-0812">Transmembrane</keyword>
<feature type="transmembrane region" description="Helical" evidence="6">
    <location>
        <begin position="166"/>
        <end position="189"/>
    </location>
</feature>
<feature type="transmembrane region" description="Helical" evidence="6">
    <location>
        <begin position="66"/>
        <end position="90"/>
    </location>
</feature>
<feature type="transmembrane region" description="Helical" evidence="6">
    <location>
        <begin position="128"/>
        <end position="146"/>
    </location>
</feature>
<evidence type="ECO:0000313" key="9">
    <source>
        <dbReference type="Proteomes" id="UP000592181"/>
    </source>
</evidence>
<evidence type="ECO:0000256" key="2">
    <source>
        <dbReference type="ARBA" id="ARBA00006143"/>
    </source>
</evidence>
<keyword evidence="5 6" id="KW-0472">Membrane</keyword>
<accession>A0A852X9P6</accession>
<dbReference type="Proteomes" id="UP000592181">
    <property type="component" value="Unassembled WGS sequence"/>
</dbReference>
<dbReference type="PANTHER" id="PTHR31272">
    <property type="entry name" value="CYTOCHROME C-TYPE BIOGENESIS PROTEIN HI_1454-RELATED"/>
    <property type="match status" value="1"/>
</dbReference>
<dbReference type="GO" id="GO:0017004">
    <property type="term" value="P:cytochrome complex assembly"/>
    <property type="evidence" value="ECO:0007669"/>
    <property type="project" value="InterPro"/>
</dbReference>
<keyword evidence="9" id="KW-1185">Reference proteome</keyword>
<evidence type="ECO:0000259" key="7">
    <source>
        <dbReference type="Pfam" id="PF02683"/>
    </source>
</evidence>
<evidence type="ECO:0000256" key="4">
    <source>
        <dbReference type="ARBA" id="ARBA00022989"/>
    </source>
</evidence>
<gene>
    <name evidence="8" type="ORF">BJY28_001533</name>
</gene>
<dbReference type="InterPro" id="IPR051790">
    <property type="entry name" value="Cytochrome_c-biogenesis_DsbD"/>
</dbReference>
<feature type="transmembrane region" description="Helical" evidence="6">
    <location>
        <begin position="96"/>
        <end position="116"/>
    </location>
</feature>
<dbReference type="PANTHER" id="PTHR31272:SF4">
    <property type="entry name" value="CYTOCHROME C-TYPE BIOGENESIS PROTEIN HI_1454-RELATED"/>
    <property type="match status" value="1"/>
</dbReference>
<keyword evidence="4 6" id="KW-1133">Transmembrane helix</keyword>
<feature type="transmembrane region" description="Helical" evidence="6">
    <location>
        <begin position="210"/>
        <end position="228"/>
    </location>
</feature>